<name>A0A1L7CDQ7_9CORY</name>
<proteinExistence type="inferred from homology"/>
<dbReference type="Pfam" id="PF00908">
    <property type="entry name" value="dTDP_sugar_isom"/>
    <property type="match status" value="1"/>
</dbReference>
<dbReference type="Proteomes" id="UP000185478">
    <property type="component" value="Chromosome"/>
</dbReference>
<reference evidence="2 3" key="1">
    <citation type="submission" date="2014-08" db="EMBL/GenBank/DDBJ databases">
        <title>Complete genome sequence of Corynebacterium aquilae S-613T(T) (=DSM 44791(T)), isolated from the choana of a healthy golden eagle.</title>
        <authorList>
            <person name="Ruckert C."/>
            <person name="Albersmeier A."/>
            <person name="Winkler A."/>
            <person name="Kalinowski J."/>
        </authorList>
    </citation>
    <scope>NUCLEOTIDE SEQUENCE [LARGE SCALE GENOMIC DNA]</scope>
    <source>
        <strain evidence="2 3">S-613</strain>
    </source>
</reference>
<dbReference type="PANTHER" id="PTHR21047:SF2">
    <property type="entry name" value="THYMIDINE DIPHOSPHO-4-KETO-RHAMNOSE 3,5-EPIMERASE"/>
    <property type="match status" value="1"/>
</dbReference>
<keyword evidence="3" id="KW-1185">Reference proteome</keyword>
<dbReference type="EMBL" id="CP009245">
    <property type="protein sequence ID" value="APT83958.1"/>
    <property type="molecule type" value="Genomic_DNA"/>
</dbReference>
<comment type="similarity">
    <text evidence="1">Belongs to the dTDP-4-dehydrorhamnose 3,5-epimerase family.</text>
</comment>
<dbReference type="PANTHER" id="PTHR21047">
    <property type="entry name" value="DTDP-6-DEOXY-D-GLUCOSE-3,5 EPIMERASE"/>
    <property type="match status" value="1"/>
</dbReference>
<organism evidence="2 3">
    <name type="scientific">Corynebacterium aquilae DSM 44791</name>
    <dbReference type="NCBI Taxonomy" id="1431546"/>
    <lineage>
        <taxon>Bacteria</taxon>
        <taxon>Bacillati</taxon>
        <taxon>Actinomycetota</taxon>
        <taxon>Actinomycetes</taxon>
        <taxon>Mycobacteriales</taxon>
        <taxon>Corynebacteriaceae</taxon>
        <taxon>Corynebacterium</taxon>
    </lineage>
</organism>
<evidence type="ECO:0000256" key="1">
    <source>
        <dbReference type="ARBA" id="ARBA00010154"/>
    </source>
</evidence>
<dbReference type="GO" id="GO:0000271">
    <property type="term" value="P:polysaccharide biosynthetic process"/>
    <property type="evidence" value="ECO:0007669"/>
    <property type="project" value="TreeGrafter"/>
</dbReference>
<dbReference type="GO" id="GO:0005829">
    <property type="term" value="C:cytosol"/>
    <property type="evidence" value="ECO:0007669"/>
    <property type="project" value="TreeGrafter"/>
</dbReference>
<dbReference type="KEGG" id="caqu:CAQU_01470"/>
<dbReference type="Gene3D" id="2.60.120.10">
    <property type="entry name" value="Jelly Rolls"/>
    <property type="match status" value="1"/>
</dbReference>
<dbReference type="InterPro" id="IPR011051">
    <property type="entry name" value="RmlC_Cupin_sf"/>
</dbReference>
<gene>
    <name evidence="2" type="ORF">CAQU_01470</name>
</gene>
<evidence type="ECO:0000313" key="3">
    <source>
        <dbReference type="Proteomes" id="UP000185478"/>
    </source>
</evidence>
<dbReference type="GO" id="GO:0019305">
    <property type="term" value="P:dTDP-rhamnose biosynthetic process"/>
    <property type="evidence" value="ECO:0007669"/>
    <property type="project" value="TreeGrafter"/>
</dbReference>
<dbReference type="SUPFAM" id="SSF51182">
    <property type="entry name" value="RmlC-like cupins"/>
    <property type="match status" value="1"/>
</dbReference>
<evidence type="ECO:0000313" key="2">
    <source>
        <dbReference type="EMBL" id="APT83958.1"/>
    </source>
</evidence>
<dbReference type="AlphaFoldDB" id="A0A1L7CDQ7"/>
<dbReference type="InterPro" id="IPR014710">
    <property type="entry name" value="RmlC-like_jellyroll"/>
</dbReference>
<dbReference type="InterPro" id="IPR000888">
    <property type="entry name" value="RmlC-like"/>
</dbReference>
<evidence type="ECO:0008006" key="4">
    <source>
        <dbReference type="Google" id="ProtNLM"/>
    </source>
</evidence>
<dbReference type="GO" id="GO:0008830">
    <property type="term" value="F:dTDP-4-dehydrorhamnose 3,5-epimerase activity"/>
    <property type="evidence" value="ECO:0007669"/>
    <property type="project" value="InterPro"/>
</dbReference>
<accession>A0A1L7CDQ7</accession>
<sequence length="194" mass="20692">MHTPHRAPDGRGGFTQIFSTTGFASATGFPLSLEQAVVSTSTAHTIRGLHYSSALSPRAKYLTCVAGRIVDVVVDVREGSDTFGQHATVELSADNAKSIFVPPGYAHGFLALEDSTVLHLDSEERDPEEEFVLNAFDAALGIDWPIAPAEAHLTPADADAPTLAAATLPHIDDLQETISLWKDMWVIANEQAGA</sequence>
<dbReference type="STRING" id="1431546.CAQU_01470"/>
<protein>
    <recommendedName>
        <fullName evidence="4">dTDP-4-dehydrorhamnose 3,5-epimerase</fullName>
    </recommendedName>
</protein>